<proteinExistence type="predicted"/>
<dbReference type="InterPro" id="IPR035126">
    <property type="entry name" value="SCVP"/>
</dbReference>
<protein>
    <submittedName>
        <fullName evidence="2">Uncharacterized protein</fullName>
    </submittedName>
</protein>
<dbReference type="PANTHER" id="PTHR36955:SF1">
    <property type="entry name" value="SECRETED NEMATODE CLADE V PROTEIN GENE FAMILY"/>
    <property type="match status" value="1"/>
</dbReference>
<dbReference type="PANTHER" id="PTHR36955">
    <property type="entry name" value="SECRETED NEMATODE CLADE V PROTEIN GENE FAMILY"/>
    <property type="match status" value="1"/>
</dbReference>
<feature type="chain" id="PRO_5043809088" evidence="1">
    <location>
        <begin position="29"/>
        <end position="155"/>
    </location>
</feature>
<keyword evidence="1" id="KW-0732">Signal</keyword>
<keyword evidence="3" id="KW-1185">Reference proteome</keyword>
<name>A0AAV5WID8_9BILA</name>
<dbReference type="Pfam" id="PF17619">
    <property type="entry name" value="SCVP"/>
    <property type="match status" value="1"/>
</dbReference>
<feature type="signal peptide" evidence="1">
    <location>
        <begin position="1"/>
        <end position="28"/>
    </location>
</feature>
<dbReference type="Proteomes" id="UP001432322">
    <property type="component" value="Unassembled WGS sequence"/>
</dbReference>
<dbReference type="EMBL" id="BTSY01000006">
    <property type="protein sequence ID" value="GMT31849.1"/>
    <property type="molecule type" value="Genomic_DNA"/>
</dbReference>
<dbReference type="AlphaFoldDB" id="A0AAV5WID8"/>
<evidence type="ECO:0000256" key="1">
    <source>
        <dbReference type="SAM" id="SignalP"/>
    </source>
</evidence>
<evidence type="ECO:0000313" key="2">
    <source>
        <dbReference type="EMBL" id="GMT31849.1"/>
    </source>
</evidence>
<evidence type="ECO:0000313" key="3">
    <source>
        <dbReference type="Proteomes" id="UP001432322"/>
    </source>
</evidence>
<accession>A0AAV5WID8</accession>
<reference evidence="2" key="1">
    <citation type="submission" date="2023-10" db="EMBL/GenBank/DDBJ databases">
        <title>Genome assembly of Pristionchus species.</title>
        <authorList>
            <person name="Yoshida K."/>
            <person name="Sommer R.J."/>
        </authorList>
    </citation>
    <scope>NUCLEOTIDE SEQUENCE</scope>
    <source>
        <strain evidence="2">RS5133</strain>
    </source>
</reference>
<organism evidence="2 3">
    <name type="scientific">Pristionchus fissidentatus</name>
    <dbReference type="NCBI Taxonomy" id="1538716"/>
    <lineage>
        <taxon>Eukaryota</taxon>
        <taxon>Metazoa</taxon>
        <taxon>Ecdysozoa</taxon>
        <taxon>Nematoda</taxon>
        <taxon>Chromadorea</taxon>
        <taxon>Rhabditida</taxon>
        <taxon>Rhabditina</taxon>
        <taxon>Diplogasteromorpha</taxon>
        <taxon>Diplogasteroidea</taxon>
        <taxon>Neodiplogasteridae</taxon>
        <taxon>Pristionchus</taxon>
    </lineage>
</organism>
<comment type="caution">
    <text evidence="2">The sequence shown here is derived from an EMBL/GenBank/DDBJ whole genome shotgun (WGS) entry which is preliminary data.</text>
</comment>
<sequence>MASTFTTTSSVALLMLIAALAFVEHSDACAPAGGGGGGNSTGRKKRSVEDDVHVVVLSHERFNLGSNEENMKRVEQHMKEFADKEGISFKQLQTMDRLAENVGGKFGVHFEVGGAFDRCARVLQFIQAAVNELEELVSGTVKCGAFDAVHVTKKH</sequence>
<gene>
    <name evidence="2" type="ORF">PFISCL1PPCAC_23146</name>
</gene>